<dbReference type="AlphaFoldDB" id="A0A8J3YBL9"/>
<dbReference type="Proteomes" id="UP000652013">
    <property type="component" value="Unassembled WGS sequence"/>
</dbReference>
<accession>A0A8J3YBL9</accession>
<sequence>MDTTVRWAGVTVHRHRLAVGPAAPGWDSPAVLGTARATGTLLLITDDPPAPGPLGPGAAVMPLAARGPGAAVLAQAVGADMRAVRAALDPLTVGVPAPAA</sequence>
<proteinExistence type="predicted"/>
<name>A0A8J3YBL9_9ACTN</name>
<reference evidence="1" key="1">
    <citation type="submission" date="2021-01" db="EMBL/GenBank/DDBJ databases">
        <title>Whole genome shotgun sequence of Spirilliplanes yamanashiensis NBRC 15828.</title>
        <authorList>
            <person name="Komaki H."/>
            <person name="Tamura T."/>
        </authorList>
    </citation>
    <scope>NUCLEOTIDE SEQUENCE</scope>
    <source>
        <strain evidence="1">NBRC 15828</strain>
    </source>
</reference>
<organism evidence="1 2">
    <name type="scientific">Spirilliplanes yamanashiensis</name>
    <dbReference type="NCBI Taxonomy" id="42233"/>
    <lineage>
        <taxon>Bacteria</taxon>
        <taxon>Bacillati</taxon>
        <taxon>Actinomycetota</taxon>
        <taxon>Actinomycetes</taxon>
        <taxon>Micromonosporales</taxon>
        <taxon>Micromonosporaceae</taxon>
        <taxon>Spirilliplanes</taxon>
    </lineage>
</organism>
<evidence type="ECO:0000313" key="1">
    <source>
        <dbReference type="EMBL" id="GIJ05104.1"/>
    </source>
</evidence>
<keyword evidence="2" id="KW-1185">Reference proteome</keyword>
<dbReference type="RefSeq" id="WP_203940318.1">
    <property type="nucleotide sequence ID" value="NZ_BAAAGJ010000011.1"/>
</dbReference>
<dbReference type="EMBL" id="BOOY01000031">
    <property type="protein sequence ID" value="GIJ05104.1"/>
    <property type="molecule type" value="Genomic_DNA"/>
</dbReference>
<gene>
    <name evidence="1" type="ORF">Sya03_44560</name>
</gene>
<protein>
    <submittedName>
        <fullName evidence="1">Uncharacterized protein</fullName>
    </submittedName>
</protein>
<comment type="caution">
    <text evidence="1">The sequence shown here is derived from an EMBL/GenBank/DDBJ whole genome shotgun (WGS) entry which is preliminary data.</text>
</comment>
<evidence type="ECO:0000313" key="2">
    <source>
        <dbReference type="Proteomes" id="UP000652013"/>
    </source>
</evidence>